<evidence type="ECO:0008006" key="5">
    <source>
        <dbReference type="Google" id="ProtNLM"/>
    </source>
</evidence>
<reference evidence="3 4" key="1">
    <citation type="submission" date="2020-08" db="EMBL/GenBank/DDBJ databases">
        <title>Genome sequence of Sphingomonas daechungensis KACC 18115T.</title>
        <authorList>
            <person name="Hyun D.-W."/>
            <person name="Bae J.-W."/>
        </authorList>
    </citation>
    <scope>NUCLEOTIDE SEQUENCE [LARGE SCALE GENOMIC DNA]</scope>
    <source>
        <strain evidence="3 4">KACC 18115</strain>
    </source>
</reference>
<dbReference type="Proteomes" id="UP000516134">
    <property type="component" value="Chromosome"/>
</dbReference>
<dbReference type="EMBL" id="CP060780">
    <property type="protein sequence ID" value="QNP43527.1"/>
    <property type="molecule type" value="Genomic_DNA"/>
</dbReference>
<name>A0ABX6T3P4_9SPHN</name>
<proteinExistence type="predicted"/>
<protein>
    <recommendedName>
        <fullName evidence="5">Lipocalin family protein</fullName>
    </recommendedName>
</protein>
<sequence>MRLTTSTAIAAALILSLGACKAQESTGNNEAAATAPAGDLSAIDGTWKADLSTLKFEQKPDEFLLKDGKYSCNTCIPPLTAVADGQFHPVADRPYYDSLSIKAVDDKTVEFHRKKGDAEVSTNTLTVSADGNTLTNKFHDATTPNTPIDGSTTLKRAGPAPEGAHAISGQWQPEHIGDYTQDALNTTYKVEGNKVTSSVAGQTYTAEIGGPEVPIANDTGGTTVKVAREGANGLSETFSRGGKVVGIVLTIPSADGKTVAIVSTDPRDGSKSTWTSTKSE</sequence>
<keyword evidence="2" id="KW-0732">Signal</keyword>
<evidence type="ECO:0000256" key="1">
    <source>
        <dbReference type="SAM" id="MobiDB-lite"/>
    </source>
</evidence>
<evidence type="ECO:0000313" key="4">
    <source>
        <dbReference type="Proteomes" id="UP000516134"/>
    </source>
</evidence>
<gene>
    <name evidence="3" type="ORF">H9L15_01725</name>
</gene>
<feature type="signal peptide" evidence="2">
    <location>
        <begin position="1"/>
        <end position="22"/>
    </location>
</feature>
<feature type="region of interest" description="Disordered" evidence="1">
    <location>
        <begin position="139"/>
        <end position="168"/>
    </location>
</feature>
<dbReference type="RefSeq" id="WP_187714957.1">
    <property type="nucleotide sequence ID" value="NZ_BAABJC010000001.1"/>
</dbReference>
<organism evidence="3 4">
    <name type="scientific">Sphingomonas daechungensis</name>
    <dbReference type="NCBI Taxonomy" id="1176646"/>
    <lineage>
        <taxon>Bacteria</taxon>
        <taxon>Pseudomonadati</taxon>
        <taxon>Pseudomonadota</taxon>
        <taxon>Alphaproteobacteria</taxon>
        <taxon>Sphingomonadales</taxon>
        <taxon>Sphingomonadaceae</taxon>
        <taxon>Sphingomonas</taxon>
    </lineage>
</organism>
<feature type="chain" id="PRO_5047466818" description="Lipocalin family protein" evidence="2">
    <location>
        <begin position="23"/>
        <end position="280"/>
    </location>
</feature>
<accession>A0ABX6T3P4</accession>
<evidence type="ECO:0000256" key="2">
    <source>
        <dbReference type="SAM" id="SignalP"/>
    </source>
</evidence>
<dbReference type="PROSITE" id="PS51257">
    <property type="entry name" value="PROKAR_LIPOPROTEIN"/>
    <property type="match status" value="1"/>
</dbReference>
<evidence type="ECO:0000313" key="3">
    <source>
        <dbReference type="EMBL" id="QNP43527.1"/>
    </source>
</evidence>
<feature type="compositionally biased region" description="Polar residues" evidence="1">
    <location>
        <begin position="139"/>
        <end position="154"/>
    </location>
</feature>
<keyword evidence="4" id="KW-1185">Reference proteome</keyword>